<evidence type="ECO:0000256" key="1">
    <source>
        <dbReference type="SAM" id="SignalP"/>
    </source>
</evidence>
<dbReference type="AlphaFoldDB" id="A0A6P0UN52"/>
<protein>
    <submittedName>
        <fullName evidence="2">DUF4835 family protein</fullName>
    </submittedName>
</protein>
<evidence type="ECO:0000313" key="2">
    <source>
        <dbReference type="EMBL" id="NER13308.1"/>
    </source>
</evidence>
<organism evidence="2 3">
    <name type="scientific">Leptobacterium flavescens</name>
    <dbReference type="NCBI Taxonomy" id="472055"/>
    <lineage>
        <taxon>Bacteria</taxon>
        <taxon>Pseudomonadati</taxon>
        <taxon>Bacteroidota</taxon>
        <taxon>Flavobacteriia</taxon>
        <taxon>Flavobacteriales</taxon>
        <taxon>Flavobacteriaceae</taxon>
        <taxon>Leptobacterium</taxon>
    </lineage>
</organism>
<dbReference type="RefSeq" id="WP_163606351.1">
    <property type="nucleotide sequence ID" value="NZ_JAABOO010000002.1"/>
</dbReference>
<evidence type="ECO:0000313" key="3">
    <source>
        <dbReference type="Proteomes" id="UP000468581"/>
    </source>
</evidence>
<dbReference type="InterPro" id="IPR032274">
    <property type="entry name" value="DUF4835"/>
</dbReference>
<accession>A0A6P0UN52</accession>
<dbReference type="Pfam" id="PF16119">
    <property type="entry name" value="DUF4835"/>
    <property type="match status" value="1"/>
</dbReference>
<feature type="signal peptide" evidence="1">
    <location>
        <begin position="1"/>
        <end position="19"/>
    </location>
</feature>
<keyword evidence="1" id="KW-0732">Signal</keyword>
<keyword evidence="3" id="KW-1185">Reference proteome</keyword>
<gene>
    <name evidence="2" type="ORF">GWK08_07655</name>
</gene>
<dbReference type="EMBL" id="JAABOO010000002">
    <property type="protein sequence ID" value="NER13308.1"/>
    <property type="molecule type" value="Genomic_DNA"/>
</dbReference>
<reference evidence="2 3" key="1">
    <citation type="submission" date="2020-01" db="EMBL/GenBank/DDBJ databases">
        <title>Leptobacterium flavescens.</title>
        <authorList>
            <person name="Wang G."/>
        </authorList>
    </citation>
    <scope>NUCLEOTIDE SEQUENCE [LARGE SCALE GENOMIC DNA]</scope>
    <source>
        <strain evidence="2 3">KCTC 22160</strain>
    </source>
</reference>
<dbReference type="Proteomes" id="UP000468581">
    <property type="component" value="Unassembled WGS sequence"/>
</dbReference>
<proteinExistence type="predicted"/>
<comment type="caution">
    <text evidence="2">The sequence shown here is derived from an EMBL/GenBank/DDBJ whole genome shotgun (WGS) entry which is preliminary data.</text>
</comment>
<feature type="chain" id="PRO_5027084938" evidence="1">
    <location>
        <begin position="20"/>
        <end position="297"/>
    </location>
</feature>
<name>A0A6P0UN52_9FLAO</name>
<sequence>MLKKILFLFALSFTMLLQSQELNCTIIVNSDQVNQTNQQIFKTLERSLNDYVNKTKWTNKRYGQQERINCNMLITITSFDSNSEFSGTIQVQSSRPVFNASYETPVFNHNDRQFNFNYLEFEPLFYNPNSYESNLVGVITYYVYVILGIDADTFSKNAGTEYFEKAREVVNLAQGAGYLGWQQADGNRTRWELIDNMLSNTFREYRTVMYNYHRLGLDVMVDNGSLGKQSVASCMKIFENLVKRRPNSFLLQTFFDAKSEEILNVFSDGPKVDIVSLKNSLNKIAPFYANTWEKIKY</sequence>